<organism evidence="3 4">
    <name type="scientific">Aureobasidium pullulans EXF-150</name>
    <dbReference type="NCBI Taxonomy" id="1043002"/>
    <lineage>
        <taxon>Eukaryota</taxon>
        <taxon>Fungi</taxon>
        <taxon>Dikarya</taxon>
        <taxon>Ascomycota</taxon>
        <taxon>Pezizomycotina</taxon>
        <taxon>Dothideomycetes</taxon>
        <taxon>Dothideomycetidae</taxon>
        <taxon>Dothideales</taxon>
        <taxon>Saccotheciaceae</taxon>
        <taxon>Aureobasidium</taxon>
    </lineage>
</organism>
<dbReference type="EMBL" id="KL584995">
    <property type="protein sequence ID" value="KEQ80913.1"/>
    <property type="molecule type" value="Genomic_DNA"/>
</dbReference>
<feature type="region of interest" description="Disordered" evidence="1">
    <location>
        <begin position="1"/>
        <end position="31"/>
    </location>
</feature>
<dbReference type="SUPFAM" id="SSF53474">
    <property type="entry name" value="alpha/beta-Hydrolases"/>
    <property type="match status" value="1"/>
</dbReference>
<name>A0A074X686_AURPU</name>
<dbReference type="Gene3D" id="3.40.50.1820">
    <property type="entry name" value="alpha/beta hydrolase"/>
    <property type="match status" value="1"/>
</dbReference>
<dbReference type="RefSeq" id="XP_029757100.1">
    <property type="nucleotide sequence ID" value="XM_029898663.1"/>
</dbReference>
<dbReference type="InterPro" id="IPR000073">
    <property type="entry name" value="AB_hydrolase_1"/>
</dbReference>
<protein>
    <submittedName>
        <fullName evidence="3">Alpha/beta-hydrolase</fullName>
    </submittedName>
</protein>
<proteinExistence type="predicted"/>
<reference evidence="3 4" key="1">
    <citation type="journal article" date="2014" name="BMC Genomics">
        <title>Genome sequencing of four Aureobasidium pullulans varieties: biotechnological potential, stress tolerance, and description of new species.</title>
        <authorList>
            <person name="Gostin Ar C."/>
            <person name="Ohm R.A."/>
            <person name="Kogej T."/>
            <person name="Sonjak S."/>
            <person name="Turk M."/>
            <person name="Zajc J."/>
            <person name="Zalar P."/>
            <person name="Grube M."/>
            <person name="Sun H."/>
            <person name="Han J."/>
            <person name="Sharma A."/>
            <person name="Chiniquy J."/>
            <person name="Ngan C.Y."/>
            <person name="Lipzen A."/>
            <person name="Barry K."/>
            <person name="Grigoriev I.V."/>
            <person name="Gunde-Cimerman N."/>
        </authorList>
    </citation>
    <scope>NUCLEOTIDE SEQUENCE [LARGE SCALE GENOMIC DNA]</scope>
    <source>
        <strain evidence="3 4">EXF-150</strain>
    </source>
</reference>
<evidence type="ECO:0000313" key="3">
    <source>
        <dbReference type="EMBL" id="KEQ80913.1"/>
    </source>
</evidence>
<dbReference type="InterPro" id="IPR029058">
    <property type="entry name" value="AB_hydrolase_fold"/>
</dbReference>
<gene>
    <name evidence="3" type="ORF">M438DRAFT_104265</name>
</gene>
<dbReference type="GO" id="GO:0016787">
    <property type="term" value="F:hydrolase activity"/>
    <property type="evidence" value="ECO:0007669"/>
    <property type="project" value="UniProtKB-KW"/>
</dbReference>
<accession>A0A074X686</accession>
<sequence length="337" mass="36116">MSGSQEIIIPRPGTESNTPTSPIPGPSEEHFTSTFGNLLPPAQYLKTSNGQIAYYTFSPTSSAKTTTTTTTSPSRVLFLHGVQTPSLGLLPLATSLHTSFPSAEFVLLDLYGHGLSATPLLPHTPSLFHDLIDKLLNHLNWPSCHLLGYSFGGATSMGYISSSPYRAARVSSISLVAPAGLWNPSFLDTSKFESADYNVAESYILELLEGGGPLIVPSDSASRIANGEIVAEKIREWQMVNHKGHTASVIAIVRDAGVLARPEVYEKAVATGVPIIAVLGETDDVVYEKDLNEVGVGNVYVVEGAGHAVVREKVPEVAAHIERFWKGIFAAEEMIDT</sequence>
<dbReference type="Pfam" id="PF12697">
    <property type="entry name" value="Abhydrolase_6"/>
    <property type="match status" value="1"/>
</dbReference>
<dbReference type="GeneID" id="40740969"/>
<dbReference type="AlphaFoldDB" id="A0A074X686"/>
<evidence type="ECO:0000256" key="1">
    <source>
        <dbReference type="SAM" id="MobiDB-lite"/>
    </source>
</evidence>
<dbReference type="STRING" id="1043002.A0A074X686"/>
<dbReference type="OrthoDB" id="408373at2759"/>
<feature type="domain" description="AB hydrolase-1" evidence="2">
    <location>
        <begin position="76"/>
        <end position="317"/>
    </location>
</feature>
<evidence type="ECO:0000259" key="2">
    <source>
        <dbReference type="Pfam" id="PF12697"/>
    </source>
</evidence>
<evidence type="ECO:0000313" key="4">
    <source>
        <dbReference type="Proteomes" id="UP000030706"/>
    </source>
</evidence>
<dbReference type="PANTHER" id="PTHR43194:SF2">
    <property type="entry name" value="PEROXISOMAL MEMBRANE PROTEIN LPX1"/>
    <property type="match status" value="1"/>
</dbReference>
<dbReference type="HOGENOM" id="CLU_047586_0_0_1"/>
<keyword evidence="3" id="KW-0378">Hydrolase</keyword>
<dbReference type="Proteomes" id="UP000030706">
    <property type="component" value="Unassembled WGS sequence"/>
</dbReference>
<keyword evidence="4" id="KW-1185">Reference proteome</keyword>
<dbReference type="PANTHER" id="PTHR43194">
    <property type="entry name" value="HYDROLASE ALPHA/BETA FOLD FAMILY"/>
    <property type="match status" value="1"/>
</dbReference>
<dbReference type="InterPro" id="IPR050228">
    <property type="entry name" value="Carboxylesterase_BioH"/>
</dbReference>